<feature type="domain" description="YbaK/aminoacyl-tRNA synthetase-associated" evidence="3">
    <location>
        <begin position="42"/>
        <end position="167"/>
    </location>
</feature>
<dbReference type="EMBL" id="JBHSCW010000004">
    <property type="protein sequence ID" value="MFC4351893.1"/>
    <property type="molecule type" value="Genomic_DNA"/>
</dbReference>
<evidence type="ECO:0000313" key="5">
    <source>
        <dbReference type="Proteomes" id="UP001595799"/>
    </source>
</evidence>
<keyword evidence="5" id="KW-1185">Reference proteome</keyword>
<evidence type="ECO:0000313" key="4">
    <source>
        <dbReference type="EMBL" id="MFC4351893.1"/>
    </source>
</evidence>
<protein>
    <submittedName>
        <fullName evidence="4">Prolyl-tRNA synthetase associated domain-containing protein</fullName>
    </submittedName>
</protein>
<dbReference type="InterPro" id="IPR036754">
    <property type="entry name" value="YbaK/aa-tRNA-synt-asso_dom_sf"/>
</dbReference>
<dbReference type="Proteomes" id="UP001595799">
    <property type="component" value="Unassembled WGS sequence"/>
</dbReference>
<evidence type="ECO:0000256" key="2">
    <source>
        <dbReference type="SAM" id="MobiDB-lite"/>
    </source>
</evidence>
<comment type="similarity">
    <text evidence="1">Belongs to the PRORSD1 family.</text>
</comment>
<evidence type="ECO:0000256" key="1">
    <source>
        <dbReference type="ARBA" id="ARBA00010201"/>
    </source>
</evidence>
<dbReference type="InterPro" id="IPR007214">
    <property type="entry name" value="YbaK/aa-tRNA-synth-assoc-dom"/>
</dbReference>
<evidence type="ECO:0000259" key="3">
    <source>
        <dbReference type="Pfam" id="PF04073"/>
    </source>
</evidence>
<feature type="region of interest" description="Disordered" evidence="2">
    <location>
        <begin position="1"/>
        <end position="22"/>
    </location>
</feature>
<dbReference type="Pfam" id="PF04073">
    <property type="entry name" value="tRNA_edit"/>
    <property type="match status" value="1"/>
</dbReference>
<organism evidence="4 5">
    <name type="scientific">Fodinicurvata halophila</name>
    <dbReference type="NCBI Taxonomy" id="1419723"/>
    <lineage>
        <taxon>Bacteria</taxon>
        <taxon>Pseudomonadati</taxon>
        <taxon>Pseudomonadota</taxon>
        <taxon>Alphaproteobacteria</taxon>
        <taxon>Rhodospirillales</taxon>
        <taxon>Rhodovibrionaceae</taxon>
        <taxon>Fodinicurvata</taxon>
    </lineage>
</organism>
<gene>
    <name evidence="4" type="ORF">ACFOW6_10100</name>
</gene>
<reference evidence="5" key="1">
    <citation type="journal article" date="2019" name="Int. J. Syst. Evol. Microbiol.">
        <title>The Global Catalogue of Microorganisms (GCM) 10K type strain sequencing project: providing services to taxonomists for standard genome sequencing and annotation.</title>
        <authorList>
            <consortium name="The Broad Institute Genomics Platform"/>
            <consortium name="The Broad Institute Genome Sequencing Center for Infectious Disease"/>
            <person name="Wu L."/>
            <person name="Ma J."/>
        </authorList>
    </citation>
    <scope>NUCLEOTIDE SEQUENCE [LARGE SCALE GENOMIC DNA]</scope>
    <source>
        <strain evidence="5">CECT 8472</strain>
    </source>
</reference>
<dbReference type="CDD" id="cd04335">
    <property type="entry name" value="PrdX_deacylase"/>
    <property type="match status" value="1"/>
</dbReference>
<proteinExistence type="inferred from homology"/>
<sequence>MNETVEQNDPPAQLVDGSEPHTPEDLFARLDELGITCRTVEHPPLYTVEDSRSLRGELPGGHTKNLFLRNKKGGMWLVTCLEDRAIDLKDLGERLDAGRLSFGRPERLMQYLGVIPGAVTPFAVINDRQDAVQMVLDSALMEYDPLNFHPLDNARTTALSPRDLLRFLESVGHYPQVISLD</sequence>
<dbReference type="PANTHER" id="PTHR31423:SF3">
    <property type="entry name" value="PROLYL-TRNA SYNTHETASE ASSOCIATED DOMAIN-CONTAINING PROTEIN 1-RELATED"/>
    <property type="match status" value="1"/>
</dbReference>
<name>A0ABV8UKU0_9PROT</name>
<dbReference type="RefSeq" id="WP_382422238.1">
    <property type="nucleotide sequence ID" value="NZ_JBHSCW010000004.1"/>
</dbReference>
<dbReference type="Gene3D" id="3.90.960.10">
    <property type="entry name" value="YbaK/aminoacyl-tRNA synthetase-associated domain"/>
    <property type="match status" value="1"/>
</dbReference>
<comment type="caution">
    <text evidence="4">The sequence shown here is derived from an EMBL/GenBank/DDBJ whole genome shotgun (WGS) entry which is preliminary data.</text>
</comment>
<dbReference type="InterPro" id="IPR040285">
    <property type="entry name" value="ProX/PRXD1"/>
</dbReference>
<dbReference type="PANTHER" id="PTHR31423">
    <property type="entry name" value="YBAK DOMAIN-CONTAINING PROTEIN"/>
    <property type="match status" value="1"/>
</dbReference>
<dbReference type="SUPFAM" id="SSF55826">
    <property type="entry name" value="YbaK/ProRS associated domain"/>
    <property type="match status" value="1"/>
</dbReference>
<accession>A0ABV8UKU0</accession>